<name>A0AAV2DJ16_9ROSI</name>
<protein>
    <submittedName>
        <fullName evidence="2">Uncharacterized protein</fullName>
    </submittedName>
</protein>
<gene>
    <name evidence="2" type="ORF">LTRI10_LOCUS14949</name>
</gene>
<sequence length="76" mass="8623">MSTSKAFTLKSDQIFITPCGGSSLHVCWYNGDLNDFQFQGGKPAGRRRLDEHWGNNNRVRVGPTEEQHEARLRDTS</sequence>
<dbReference type="AlphaFoldDB" id="A0AAV2DJ16"/>
<organism evidence="2 3">
    <name type="scientific">Linum trigynum</name>
    <dbReference type="NCBI Taxonomy" id="586398"/>
    <lineage>
        <taxon>Eukaryota</taxon>
        <taxon>Viridiplantae</taxon>
        <taxon>Streptophyta</taxon>
        <taxon>Embryophyta</taxon>
        <taxon>Tracheophyta</taxon>
        <taxon>Spermatophyta</taxon>
        <taxon>Magnoliopsida</taxon>
        <taxon>eudicotyledons</taxon>
        <taxon>Gunneridae</taxon>
        <taxon>Pentapetalae</taxon>
        <taxon>rosids</taxon>
        <taxon>fabids</taxon>
        <taxon>Malpighiales</taxon>
        <taxon>Linaceae</taxon>
        <taxon>Linum</taxon>
    </lineage>
</organism>
<dbReference type="EMBL" id="OZ034815">
    <property type="protein sequence ID" value="CAL1372991.1"/>
    <property type="molecule type" value="Genomic_DNA"/>
</dbReference>
<evidence type="ECO:0000313" key="2">
    <source>
        <dbReference type="EMBL" id="CAL1372991.1"/>
    </source>
</evidence>
<evidence type="ECO:0000256" key="1">
    <source>
        <dbReference type="SAM" id="MobiDB-lite"/>
    </source>
</evidence>
<dbReference type="Proteomes" id="UP001497516">
    <property type="component" value="Chromosome 2"/>
</dbReference>
<proteinExistence type="predicted"/>
<reference evidence="2 3" key="1">
    <citation type="submission" date="2024-04" db="EMBL/GenBank/DDBJ databases">
        <authorList>
            <person name="Fracassetti M."/>
        </authorList>
    </citation>
    <scope>NUCLEOTIDE SEQUENCE [LARGE SCALE GENOMIC DNA]</scope>
</reference>
<feature type="region of interest" description="Disordered" evidence="1">
    <location>
        <begin position="46"/>
        <end position="76"/>
    </location>
</feature>
<keyword evidence="3" id="KW-1185">Reference proteome</keyword>
<feature type="compositionally biased region" description="Basic and acidic residues" evidence="1">
    <location>
        <begin position="63"/>
        <end position="76"/>
    </location>
</feature>
<accession>A0AAV2DJ16</accession>
<evidence type="ECO:0000313" key="3">
    <source>
        <dbReference type="Proteomes" id="UP001497516"/>
    </source>
</evidence>